<dbReference type="RefSeq" id="WP_146271794.1">
    <property type="nucleotide sequence ID" value="NZ_VOEI01000004.1"/>
</dbReference>
<dbReference type="Proteomes" id="UP000318010">
    <property type="component" value="Unassembled WGS sequence"/>
</dbReference>
<feature type="chain" id="PRO_5022001992" description="DUF4625 domain-containing protein" evidence="1">
    <location>
        <begin position="24"/>
        <end position="164"/>
    </location>
</feature>
<comment type="caution">
    <text evidence="2">The sequence shown here is derived from an EMBL/GenBank/DDBJ whole genome shotgun (WGS) entry which is preliminary data.</text>
</comment>
<sequence length="164" mass="17552">MKKITSLASFGIFILLLSACQFSVGTKKDIKTGLSLSYNGFKADDAYLVDATGKRMENNKVPLNSNFSIVVTGVGNYTLKDGKAYPGCEITVKDKSGKVMGTLPDVMSEAAKNGLDPNGAVTLTATVSMSPPFKVGETYHVIARFFDKQNAKSKLTAEVDVVLQ</sequence>
<dbReference type="AlphaFoldDB" id="A0A563U1D2"/>
<keyword evidence="1" id="KW-0732">Signal</keyword>
<dbReference type="Gene3D" id="3.30.1330.80">
    <property type="entry name" value="Hypothetical protein, similar to alpha- acetolactate decarboxylase, domain 2"/>
    <property type="match status" value="1"/>
</dbReference>
<dbReference type="PROSITE" id="PS51257">
    <property type="entry name" value="PROKAR_LIPOPROTEIN"/>
    <property type="match status" value="1"/>
</dbReference>
<gene>
    <name evidence="2" type="ORF">FPZ42_12270</name>
</gene>
<protein>
    <recommendedName>
        <fullName evidence="4">DUF4625 domain-containing protein</fullName>
    </recommendedName>
</protein>
<dbReference type="OrthoDB" id="677139at2"/>
<keyword evidence="3" id="KW-1185">Reference proteome</keyword>
<dbReference type="EMBL" id="VOEI01000004">
    <property type="protein sequence ID" value="TWR25373.1"/>
    <property type="molecule type" value="Genomic_DNA"/>
</dbReference>
<evidence type="ECO:0000313" key="3">
    <source>
        <dbReference type="Proteomes" id="UP000318010"/>
    </source>
</evidence>
<feature type="signal peptide" evidence="1">
    <location>
        <begin position="1"/>
        <end position="23"/>
    </location>
</feature>
<evidence type="ECO:0000313" key="2">
    <source>
        <dbReference type="EMBL" id="TWR25373.1"/>
    </source>
</evidence>
<reference evidence="2 3" key="1">
    <citation type="submission" date="2019-07" db="EMBL/GenBank/DDBJ databases">
        <authorList>
            <person name="Kim J."/>
        </authorList>
    </citation>
    <scope>NUCLEOTIDE SEQUENCE [LARGE SCALE GENOMIC DNA]</scope>
    <source>
        <strain evidence="2 3">MJ1a</strain>
    </source>
</reference>
<proteinExistence type="predicted"/>
<name>A0A563U1D2_9SPHI</name>
<organism evidence="2 3">
    <name type="scientific">Mucilaginibacter achroorhodeus</name>
    <dbReference type="NCBI Taxonomy" id="2599294"/>
    <lineage>
        <taxon>Bacteria</taxon>
        <taxon>Pseudomonadati</taxon>
        <taxon>Bacteroidota</taxon>
        <taxon>Sphingobacteriia</taxon>
        <taxon>Sphingobacteriales</taxon>
        <taxon>Sphingobacteriaceae</taxon>
        <taxon>Mucilaginibacter</taxon>
    </lineage>
</organism>
<accession>A0A563U1D2</accession>
<evidence type="ECO:0000256" key="1">
    <source>
        <dbReference type="SAM" id="SignalP"/>
    </source>
</evidence>
<evidence type="ECO:0008006" key="4">
    <source>
        <dbReference type="Google" id="ProtNLM"/>
    </source>
</evidence>